<dbReference type="EMBL" id="CP014169">
    <property type="protein sequence ID" value="AOH87071.1"/>
    <property type="molecule type" value="Genomic_DNA"/>
</dbReference>
<dbReference type="KEGG" id="span:AWL63_23080"/>
<name>A0A1B3ZI26_9SPHN</name>
<reference evidence="2 3" key="1">
    <citation type="submission" date="2016-01" db="EMBL/GenBank/DDBJ databases">
        <title>Complete genome and mega plasmid sequence of Sphingomonas panacis DCY99 elicits systemic resistance in rice to Xanthomonas oryzae.</title>
        <authorList>
            <person name="Kim Y.J."/>
            <person name="Yang D.C."/>
            <person name="Sing P."/>
        </authorList>
    </citation>
    <scope>NUCLEOTIDE SEQUENCE [LARGE SCALE GENOMIC DNA]</scope>
    <source>
        <strain evidence="2 3">DCY99</strain>
        <plasmid evidence="3">Plasmid</plasmid>
    </source>
</reference>
<keyword evidence="3" id="KW-1185">Reference proteome</keyword>
<gene>
    <name evidence="2" type="ORF">AWL63_23080</name>
</gene>
<dbReference type="Proteomes" id="UP000094256">
    <property type="component" value="Plasmid unnamed"/>
</dbReference>
<dbReference type="AlphaFoldDB" id="A0A1B3ZI26"/>
<evidence type="ECO:0000256" key="1">
    <source>
        <dbReference type="SAM" id="MobiDB-lite"/>
    </source>
</evidence>
<evidence type="ECO:0000313" key="3">
    <source>
        <dbReference type="Proteomes" id="UP000094256"/>
    </source>
</evidence>
<proteinExistence type="predicted"/>
<evidence type="ECO:0000313" key="2">
    <source>
        <dbReference type="EMBL" id="AOH87071.1"/>
    </source>
</evidence>
<accession>A0A1B3ZI26</accession>
<geneLocation type="plasmid" evidence="3"/>
<feature type="region of interest" description="Disordered" evidence="1">
    <location>
        <begin position="60"/>
        <end position="85"/>
    </location>
</feature>
<organism evidence="2 3">
    <name type="scientific">Sphingomonas panacis</name>
    <dbReference type="NCBI Taxonomy" id="1560345"/>
    <lineage>
        <taxon>Bacteria</taxon>
        <taxon>Pseudomonadati</taxon>
        <taxon>Pseudomonadota</taxon>
        <taxon>Alphaproteobacteria</taxon>
        <taxon>Sphingomonadales</taxon>
        <taxon>Sphingomonadaceae</taxon>
        <taxon>Sphingomonas</taxon>
    </lineage>
</organism>
<keyword evidence="2" id="KW-0614">Plasmid</keyword>
<protein>
    <submittedName>
        <fullName evidence="2">Uncharacterized protein</fullName>
    </submittedName>
</protein>
<sequence>MATTVYLLGDHPLCALHRHRVIRCGEEFDPRHHLDEPARLGRCFKRLRIHAQRMPRDGADFAVSGWPGHQGSGHVPAAADDHQCA</sequence>